<evidence type="ECO:0000256" key="1">
    <source>
        <dbReference type="SAM" id="SignalP"/>
    </source>
</evidence>
<organism evidence="2 3">
    <name type="scientific">Candidatus Viadribacter manganicus</name>
    <dbReference type="NCBI Taxonomy" id="1759059"/>
    <lineage>
        <taxon>Bacteria</taxon>
        <taxon>Pseudomonadati</taxon>
        <taxon>Pseudomonadota</taxon>
        <taxon>Alphaproteobacteria</taxon>
        <taxon>Hyphomonadales</taxon>
        <taxon>Hyphomonadaceae</taxon>
        <taxon>Candidatus Viadribacter</taxon>
    </lineage>
</organism>
<keyword evidence="1" id="KW-0732">Signal</keyword>
<feature type="signal peptide" evidence="1">
    <location>
        <begin position="1"/>
        <end position="25"/>
    </location>
</feature>
<evidence type="ECO:0000313" key="3">
    <source>
        <dbReference type="Proteomes" id="UP000092498"/>
    </source>
</evidence>
<dbReference type="RefSeq" id="WP_066768770.1">
    <property type="nucleotide sequence ID" value="NZ_CP013244.1"/>
</dbReference>
<proteinExistence type="predicted"/>
<dbReference type="AlphaFoldDB" id="A0A1B1AFY4"/>
<dbReference type="STRING" id="1759059.ATE48_05700"/>
<keyword evidence="3" id="KW-1185">Reference proteome</keyword>
<dbReference type="InParanoid" id="A0A1B1AFY4"/>
<evidence type="ECO:0000313" key="2">
    <source>
        <dbReference type="EMBL" id="ANP45445.1"/>
    </source>
</evidence>
<feature type="chain" id="PRO_5008518740" evidence="1">
    <location>
        <begin position="26"/>
        <end position="114"/>
    </location>
</feature>
<gene>
    <name evidence="2" type="ORF">ATE48_05700</name>
</gene>
<dbReference type="EMBL" id="CP013244">
    <property type="protein sequence ID" value="ANP45445.1"/>
    <property type="molecule type" value="Genomic_DNA"/>
</dbReference>
<reference evidence="2 3" key="1">
    <citation type="submission" date="2015-11" db="EMBL/GenBank/DDBJ databases">
        <title>Whole-Genome Sequence of Candidatus Oderbacter manganicum from the National Park Lower Oder Valley, Germany.</title>
        <authorList>
            <person name="Braun B."/>
            <person name="Liere K."/>
            <person name="Szewzyk U."/>
        </authorList>
    </citation>
    <scope>NUCLEOTIDE SEQUENCE [LARGE SCALE GENOMIC DNA]</scope>
    <source>
        <strain evidence="2 3">OTSz_A_272</strain>
    </source>
</reference>
<dbReference type="Proteomes" id="UP000092498">
    <property type="component" value="Chromosome"/>
</dbReference>
<accession>A0A1B1AFY4</accession>
<name>A0A1B1AFY4_9PROT</name>
<dbReference type="OrthoDB" id="9931137at2"/>
<protein>
    <submittedName>
        <fullName evidence="2">Uncharacterized protein</fullName>
    </submittedName>
</protein>
<sequence length="114" mass="11626">MAGLVRNATFAALAIVALAGSPANAQSASAAQDLSYCAGAVAAHANLDVLSYPQGATGAWAPVLGRILDALNREPGVEGMTGRYAASASKGYWQEQPTAQRTAAANECRTRFAS</sequence>
<dbReference type="KEGG" id="cbot:ATE48_05700"/>